<sequence>MIPDAQAHDQRELETAVLAALTRGMDHLVFHSRAWDYRVGRVIKSVRPEPDSVSLELDPLILGPMLGELLPIGPHKDEQSIEIAGTAGARARWRKSGQLVISLADPASHAEVIVTGVGKREWHAAQVYVRAERPLALTLNDRYQDVLSPNEADFLLIYPRFHLPIHFVSGLLRRVKIFSTAWALSIHGSRESAKLSWSGALTVESALTALCHPVTQITPNTFTATEWPVSQEGEINDLNTADRSASRRTTGCSLILRGDPETQQRPRVSQPGSMPNYWQAWETAYAGHPQKHRSSQRLSDLVELRRANTGEEPSRAKNCIGPLANETDERELRNSLIPEAHSLHQRVLETSLLLAIRDGAVLVSDFRHRFHQVFLSVSPRKERLVAELNPAVSNPFFKALLANEEPSPSGDGVPGLRLESGQNGIDLRLLDETGTLTDAKLEIKNINLDDWDKIWNDINRTVEHEYRRVDPLLDRSPQLSRGERDGMTHQRKRCGPVGLGSAMLRRIGLLAGARAVDVWPGLGKTQIHVEIDSGPSISSIVSALQHPIAGVTNYAEVLDENQTRFAQLREIQPTADRFVGPTSDAASPPALILRPLTRQAARRRNS</sequence>
<gene>
    <name evidence="1" type="ORF">BJ970_004941</name>
</gene>
<reference evidence="1 2" key="1">
    <citation type="submission" date="2020-08" db="EMBL/GenBank/DDBJ databases">
        <title>Sequencing the genomes of 1000 actinobacteria strains.</title>
        <authorList>
            <person name="Klenk H.-P."/>
        </authorList>
    </citation>
    <scope>NUCLEOTIDE SEQUENCE [LARGE SCALE GENOMIC DNA]</scope>
    <source>
        <strain evidence="1 2">DSM 45584</strain>
    </source>
</reference>
<comment type="caution">
    <text evidence="1">The sequence shown here is derived from an EMBL/GenBank/DDBJ whole genome shotgun (WGS) entry which is preliminary data.</text>
</comment>
<evidence type="ECO:0000313" key="1">
    <source>
        <dbReference type="EMBL" id="MBB5157407.1"/>
    </source>
</evidence>
<proteinExistence type="predicted"/>
<dbReference type="RefSeq" id="WP_184728347.1">
    <property type="nucleotide sequence ID" value="NZ_JACHIW010000001.1"/>
</dbReference>
<dbReference type="AlphaFoldDB" id="A0A840QBT4"/>
<keyword evidence="2" id="KW-1185">Reference proteome</keyword>
<protein>
    <submittedName>
        <fullName evidence="1">Uncharacterized protein</fullName>
    </submittedName>
</protein>
<name>A0A840QBT4_9PSEU</name>
<organism evidence="1 2">
    <name type="scientific">Saccharopolyspora phatthalungensis</name>
    <dbReference type="NCBI Taxonomy" id="664693"/>
    <lineage>
        <taxon>Bacteria</taxon>
        <taxon>Bacillati</taxon>
        <taxon>Actinomycetota</taxon>
        <taxon>Actinomycetes</taxon>
        <taxon>Pseudonocardiales</taxon>
        <taxon>Pseudonocardiaceae</taxon>
        <taxon>Saccharopolyspora</taxon>
    </lineage>
</organism>
<dbReference type="Proteomes" id="UP000584374">
    <property type="component" value="Unassembled WGS sequence"/>
</dbReference>
<accession>A0A840QBT4</accession>
<dbReference type="EMBL" id="JACHIW010000001">
    <property type="protein sequence ID" value="MBB5157407.1"/>
    <property type="molecule type" value="Genomic_DNA"/>
</dbReference>
<evidence type="ECO:0000313" key="2">
    <source>
        <dbReference type="Proteomes" id="UP000584374"/>
    </source>
</evidence>